<dbReference type="RefSeq" id="WP_136017255.1">
    <property type="nucleotide sequence ID" value="NZ_SRZK01000366.1"/>
</dbReference>
<comment type="caution">
    <text evidence="2">The sequence shown here is derived from an EMBL/GenBank/DDBJ whole genome shotgun (WGS) entry which is preliminary data.</text>
</comment>
<accession>A0ABY2P8C9</accession>
<feature type="compositionally biased region" description="Pro residues" evidence="1">
    <location>
        <begin position="97"/>
        <end position="106"/>
    </location>
</feature>
<feature type="compositionally biased region" description="Pro residues" evidence="1">
    <location>
        <begin position="123"/>
        <end position="133"/>
    </location>
</feature>
<protein>
    <recommendedName>
        <fullName evidence="4">MbtH family NRPS accessory protein</fullName>
    </recommendedName>
</protein>
<evidence type="ECO:0000256" key="1">
    <source>
        <dbReference type="SAM" id="MobiDB-lite"/>
    </source>
</evidence>
<name>A0ABY2P8C9_9ACTN</name>
<evidence type="ECO:0000313" key="3">
    <source>
        <dbReference type="Proteomes" id="UP000306274"/>
    </source>
</evidence>
<feature type="compositionally biased region" description="Basic and acidic residues" evidence="1">
    <location>
        <begin position="107"/>
        <end position="122"/>
    </location>
</feature>
<proteinExistence type="predicted"/>
<feature type="region of interest" description="Disordered" evidence="1">
    <location>
        <begin position="91"/>
        <end position="161"/>
    </location>
</feature>
<evidence type="ECO:0008006" key="4">
    <source>
        <dbReference type="Google" id="ProtNLM"/>
    </source>
</evidence>
<gene>
    <name evidence="2" type="ORF">E5Z02_26805</name>
</gene>
<dbReference type="EMBL" id="SRZK01000366">
    <property type="protein sequence ID" value="TGZ03287.1"/>
    <property type="molecule type" value="Genomic_DNA"/>
</dbReference>
<evidence type="ECO:0000313" key="2">
    <source>
        <dbReference type="EMBL" id="TGZ03287.1"/>
    </source>
</evidence>
<reference evidence="2 3" key="1">
    <citation type="submission" date="2019-04" db="EMBL/GenBank/DDBJ databases">
        <title>Streptomyces rhizosphaericola sp. nov., an actinobacterium isolated from the wheat rhizosphere.</title>
        <authorList>
            <person name="Vargas Hoyos H.A."/>
            <person name="Santos S.N."/>
            <person name="Genuario D.B."/>
            <person name="Melo I.S."/>
            <person name="Da Silva L.J."/>
            <person name="Da Silva F.S.P."/>
            <person name="Zucchi T.D."/>
        </authorList>
    </citation>
    <scope>NUCLEOTIDE SEQUENCE [LARGE SCALE GENOMIC DNA]</scope>
    <source>
        <strain evidence="2 3">1AS2c</strain>
    </source>
</reference>
<keyword evidence="3" id="KW-1185">Reference proteome</keyword>
<sequence>MPRWGLLVEQNLGFGGQRRVWSGGVVDHVDGTREEALEVLRQRAEEYRPVHPTSPKRRRLYRERDGFVLVLDGAWQSFHCRFTVIEQLYDSAESKPVPQPEAVPRPPDAREPEQDPRPEPGHPLRPAPMPPTTPASAPAEPRAWDAGVPEVPSWLNRDRPS</sequence>
<organism evidence="2 3">
    <name type="scientific">Streptomyces rhizosphaericola</name>
    <dbReference type="NCBI Taxonomy" id="2564098"/>
    <lineage>
        <taxon>Bacteria</taxon>
        <taxon>Bacillati</taxon>
        <taxon>Actinomycetota</taxon>
        <taxon>Actinomycetes</taxon>
        <taxon>Kitasatosporales</taxon>
        <taxon>Streptomycetaceae</taxon>
        <taxon>Streptomyces</taxon>
    </lineage>
</organism>
<dbReference type="Proteomes" id="UP000306274">
    <property type="component" value="Unassembled WGS sequence"/>
</dbReference>